<keyword evidence="2" id="KW-1185">Reference proteome</keyword>
<dbReference type="EMBL" id="JBALHR010000010">
    <property type="protein sequence ID" value="MEH7829473.1"/>
    <property type="molecule type" value="Genomic_DNA"/>
</dbReference>
<evidence type="ECO:0000313" key="1">
    <source>
        <dbReference type="EMBL" id="MEH7829473.1"/>
    </source>
</evidence>
<organism evidence="1 2">
    <name type="scientific">Gemmobacter denitrificans</name>
    <dbReference type="NCBI Taxonomy" id="3123040"/>
    <lineage>
        <taxon>Bacteria</taxon>
        <taxon>Pseudomonadati</taxon>
        <taxon>Pseudomonadota</taxon>
        <taxon>Alphaproteobacteria</taxon>
        <taxon>Rhodobacterales</taxon>
        <taxon>Paracoccaceae</taxon>
        <taxon>Gemmobacter</taxon>
    </lineage>
</organism>
<evidence type="ECO:0008006" key="3">
    <source>
        <dbReference type="Google" id="ProtNLM"/>
    </source>
</evidence>
<dbReference type="Proteomes" id="UP001431963">
    <property type="component" value="Unassembled WGS sequence"/>
</dbReference>
<reference evidence="1" key="1">
    <citation type="submission" date="2024-02" db="EMBL/GenBank/DDBJ databases">
        <title>Genome sequences of strain Gemmobacter sp. JM10B15.</title>
        <authorList>
            <person name="Zhang M."/>
        </authorList>
    </citation>
    <scope>NUCLEOTIDE SEQUENCE</scope>
    <source>
        <strain evidence="1">JM10B15</strain>
    </source>
</reference>
<accession>A0ABU8BXQ0</accession>
<dbReference type="RefSeq" id="WP_335424503.1">
    <property type="nucleotide sequence ID" value="NZ_JBALHR010000010.1"/>
</dbReference>
<name>A0ABU8BXQ0_9RHOB</name>
<sequence>MTLDEVQAAFLAAGFCGIEADQGVVYARIAPQAPEFRAELCADGGEGQAWRLVLPWNVRPPQAAIAAWNALMGAARMEILAGEACLVMPFPDRGVLIRWAALAAEAEVHFIRWRRERRPAEGM</sequence>
<comment type="caution">
    <text evidence="1">The sequence shown here is derived from an EMBL/GenBank/DDBJ whole genome shotgun (WGS) entry which is preliminary data.</text>
</comment>
<gene>
    <name evidence="1" type="ORF">V6590_15060</name>
</gene>
<evidence type="ECO:0000313" key="2">
    <source>
        <dbReference type="Proteomes" id="UP001431963"/>
    </source>
</evidence>
<protein>
    <recommendedName>
        <fullName evidence="3">DUF2750 domain-containing protein</fullName>
    </recommendedName>
</protein>
<proteinExistence type="predicted"/>